<feature type="domain" description="RWD" evidence="6">
    <location>
        <begin position="7"/>
        <end position="111"/>
    </location>
</feature>
<comment type="subcellular location">
    <subcellularLocation>
        <location evidence="2">Cytoplasm</location>
    </subcellularLocation>
    <subcellularLocation>
        <location evidence="1">Nucleus</location>
    </subcellularLocation>
</comment>
<dbReference type="Pfam" id="PF05773">
    <property type="entry name" value="RWD"/>
    <property type="match status" value="1"/>
</dbReference>
<dbReference type="Proteomes" id="UP000515150">
    <property type="component" value="Chromosome 3"/>
</dbReference>
<keyword evidence="4" id="KW-0963">Cytoplasm</keyword>
<dbReference type="KEGG" id="bspl:114852762"/>
<evidence type="ECO:0000313" key="7">
    <source>
        <dbReference type="Proteomes" id="UP000515150"/>
    </source>
</evidence>
<protein>
    <recommendedName>
        <fullName evidence="3">RWD domain-containing protein 3</fullName>
    </recommendedName>
</protein>
<dbReference type="GO" id="GO:1902073">
    <property type="term" value="P:positive regulation of hypoxia-inducible factor-1alpha signaling pathway"/>
    <property type="evidence" value="ECO:0007669"/>
    <property type="project" value="InterPro"/>
</dbReference>
<evidence type="ECO:0000313" key="8">
    <source>
        <dbReference type="RefSeq" id="XP_029001221.1"/>
    </source>
</evidence>
<dbReference type="SMART" id="SM00591">
    <property type="entry name" value="RWD"/>
    <property type="match status" value="1"/>
</dbReference>
<accession>A0A6P7M2K0</accession>
<dbReference type="FunCoup" id="A0A6P7M2K0">
    <property type="interactions" value="477"/>
</dbReference>
<dbReference type="GO" id="GO:0005737">
    <property type="term" value="C:cytoplasm"/>
    <property type="evidence" value="ECO:0007669"/>
    <property type="project" value="UniProtKB-SubCell"/>
</dbReference>
<dbReference type="GO" id="GO:0005634">
    <property type="term" value="C:nucleus"/>
    <property type="evidence" value="ECO:0007669"/>
    <property type="project" value="UniProtKB-SubCell"/>
</dbReference>
<dbReference type="InParanoid" id="A0A6P7M2K0"/>
<dbReference type="RefSeq" id="XP_029001221.1">
    <property type="nucleotide sequence ID" value="XM_029145388.3"/>
</dbReference>
<sequence>MSEAALEELLVLSSIYCGPGEFQLLQQSADGVLFQINSAVGGHVGPDVSLSFHLHPSYPACLPGVSVSSTRLSRSQCQYVRRELLERAAALPREAMVHQLVESLQCMELTEDYGRGEQRVEQRDEEEWTSVLLLDHIRSRNHYIRLLERWTHQLQLTGRLLLGRSILVILQGARPDIKEFCSLLKTVKVDVDSSGKKCKERMMKVLIETPLTSSSGHRVQGLVVREYLSLPELSAAFQELQLIELYEQILPSLTEWHHTGSE</sequence>
<dbReference type="PANTHER" id="PTHR15628">
    <property type="entry name" value="RWD DOMAIN-CONTAINING PROTEIN 3"/>
    <property type="match status" value="1"/>
</dbReference>
<dbReference type="OrthoDB" id="167315at2759"/>
<dbReference type="InterPro" id="IPR016135">
    <property type="entry name" value="UBQ-conjugating_enzyme/RWD"/>
</dbReference>
<dbReference type="Gene3D" id="3.10.110.10">
    <property type="entry name" value="Ubiquitin Conjugating Enzyme"/>
    <property type="match status" value="1"/>
</dbReference>
<organism evidence="7 8">
    <name type="scientific">Betta splendens</name>
    <name type="common">Siamese fighting fish</name>
    <dbReference type="NCBI Taxonomy" id="158456"/>
    <lineage>
        <taxon>Eukaryota</taxon>
        <taxon>Metazoa</taxon>
        <taxon>Chordata</taxon>
        <taxon>Craniata</taxon>
        <taxon>Vertebrata</taxon>
        <taxon>Euteleostomi</taxon>
        <taxon>Actinopterygii</taxon>
        <taxon>Neopterygii</taxon>
        <taxon>Teleostei</taxon>
        <taxon>Neoteleostei</taxon>
        <taxon>Acanthomorphata</taxon>
        <taxon>Anabantaria</taxon>
        <taxon>Anabantiformes</taxon>
        <taxon>Anabantoidei</taxon>
        <taxon>Osphronemidae</taxon>
        <taxon>Betta</taxon>
    </lineage>
</organism>
<reference evidence="8" key="1">
    <citation type="submission" date="2025-08" db="UniProtKB">
        <authorList>
            <consortium name="RefSeq"/>
        </authorList>
    </citation>
    <scope>IDENTIFICATION</scope>
</reference>
<keyword evidence="7" id="KW-1185">Reference proteome</keyword>
<dbReference type="PROSITE" id="PS50908">
    <property type="entry name" value="RWD"/>
    <property type="match status" value="1"/>
</dbReference>
<proteinExistence type="predicted"/>
<evidence type="ECO:0000256" key="2">
    <source>
        <dbReference type="ARBA" id="ARBA00004496"/>
    </source>
</evidence>
<evidence type="ECO:0000259" key="6">
    <source>
        <dbReference type="PROSITE" id="PS50908"/>
    </source>
</evidence>
<keyword evidence="5" id="KW-0539">Nucleus</keyword>
<evidence type="ECO:0000256" key="3">
    <source>
        <dbReference type="ARBA" id="ARBA00015444"/>
    </source>
</evidence>
<dbReference type="AlphaFoldDB" id="A0A6P7M2K0"/>
<dbReference type="PANTHER" id="PTHR15628:SF1">
    <property type="entry name" value="RWD DOMAIN-CONTAINING PROTEIN 3"/>
    <property type="match status" value="1"/>
</dbReference>
<dbReference type="GO" id="GO:0033235">
    <property type="term" value="P:positive regulation of protein sumoylation"/>
    <property type="evidence" value="ECO:0007669"/>
    <property type="project" value="InterPro"/>
</dbReference>
<evidence type="ECO:0000256" key="1">
    <source>
        <dbReference type="ARBA" id="ARBA00004123"/>
    </source>
</evidence>
<dbReference type="InterPro" id="IPR038840">
    <property type="entry name" value="RWDD3"/>
</dbReference>
<evidence type="ECO:0000256" key="4">
    <source>
        <dbReference type="ARBA" id="ARBA00022490"/>
    </source>
</evidence>
<name>A0A6P7M2K0_BETSP</name>
<dbReference type="InterPro" id="IPR006575">
    <property type="entry name" value="RWD_dom"/>
</dbReference>
<dbReference type="CTD" id="25950"/>
<dbReference type="GeneID" id="114852762"/>
<dbReference type="SUPFAM" id="SSF54495">
    <property type="entry name" value="UBC-like"/>
    <property type="match status" value="1"/>
</dbReference>
<evidence type="ECO:0000256" key="5">
    <source>
        <dbReference type="ARBA" id="ARBA00023242"/>
    </source>
</evidence>
<gene>
    <name evidence="8" type="primary">rwdd3</name>
</gene>